<evidence type="ECO:0000313" key="4">
    <source>
        <dbReference type="EMBL" id="SFR64032.1"/>
    </source>
</evidence>
<feature type="compositionally biased region" description="Low complexity" evidence="1">
    <location>
        <begin position="320"/>
        <end position="344"/>
    </location>
</feature>
<evidence type="ECO:0000313" key="5">
    <source>
        <dbReference type="Proteomes" id="UP000214760"/>
    </source>
</evidence>
<gene>
    <name evidence="4" type="ORF">SAMN02910262_00166</name>
</gene>
<dbReference type="Pfam" id="PF23750">
    <property type="entry name" value="RsgI_M"/>
    <property type="match status" value="1"/>
</dbReference>
<dbReference type="AlphaFoldDB" id="A0A1I6IBA7"/>
<reference evidence="4 5" key="1">
    <citation type="submission" date="2016-10" db="EMBL/GenBank/DDBJ databases">
        <authorList>
            <person name="de Groot N.N."/>
        </authorList>
    </citation>
    <scope>NUCLEOTIDE SEQUENCE [LARGE SCALE GENOMIC DNA]</scope>
    <source>
        <strain evidence="4 5">F</strain>
    </source>
</reference>
<evidence type="ECO:0000259" key="3">
    <source>
        <dbReference type="Pfam" id="PF23750"/>
    </source>
</evidence>
<feature type="domain" description="Anti-sigma factor RsgI-like middle" evidence="3">
    <location>
        <begin position="104"/>
        <end position="242"/>
    </location>
</feature>
<feature type="compositionally biased region" description="Basic and acidic residues" evidence="1">
    <location>
        <begin position="469"/>
        <end position="507"/>
    </location>
</feature>
<feature type="region of interest" description="Disordered" evidence="1">
    <location>
        <begin position="38"/>
        <end position="59"/>
    </location>
</feature>
<dbReference type="Proteomes" id="UP000214760">
    <property type="component" value="Unassembled WGS sequence"/>
</dbReference>
<feature type="compositionally biased region" description="Basic and acidic residues" evidence="1">
    <location>
        <begin position="452"/>
        <end position="461"/>
    </location>
</feature>
<keyword evidence="2" id="KW-0812">Transmembrane</keyword>
<evidence type="ECO:0000256" key="1">
    <source>
        <dbReference type="SAM" id="MobiDB-lite"/>
    </source>
</evidence>
<feature type="transmembrane region" description="Helical" evidence="2">
    <location>
        <begin position="76"/>
        <end position="97"/>
    </location>
</feature>
<dbReference type="RefSeq" id="WP_143099281.1">
    <property type="nucleotide sequence ID" value="NZ_FOZC01000001.1"/>
</dbReference>
<organism evidence="4 5">
    <name type="scientific">[Clostridium] aminophilum</name>
    <dbReference type="NCBI Taxonomy" id="1526"/>
    <lineage>
        <taxon>Bacteria</taxon>
        <taxon>Bacillati</taxon>
        <taxon>Bacillota</taxon>
        <taxon>Clostridia</taxon>
        <taxon>Lachnospirales</taxon>
        <taxon>Lachnospiraceae</taxon>
    </lineage>
</organism>
<name>A0A1I6IBA7_9FIRM</name>
<proteinExistence type="predicted"/>
<keyword evidence="2" id="KW-1133">Transmembrane helix</keyword>
<feature type="region of interest" description="Disordered" evidence="1">
    <location>
        <begin position="435"/>
        <end position="507"/>
    </location>
</feature>
<sequence>MPARNIKWDDEEIEAHLKSAMDSLTPDIFDKLDLSTPQDPGPIDMDTPETAHNAYGRDRREDENGKILKMYRRMRAFAVAAAACLALIGGGAGYNLYQNSRVDSVIGLDVNPSIQLSVNRNDKILEARPLNRDGEEILDDMDLSRVDMNIAVNAVIGSMVRHGYLIPDEMDENAILVTVTNSDKDKATEVRKNVVDEIADSLQEHNVSAVVYDQQSGEKEDAAVREIADRYGISYGKAYFLQELIRENGLEESDIEKFAGMSMGKIAGEINDQSLIIRGAGDGGEKTDVVKVTAAAVTEESAEESGSAEETSESAEETTQEAASTTGSTSVQTTAEETTAAETVPTEEEPVNTGTIHVNYVDYESGVITVTFADKVEWKNASVSVLCDGDSYSARVIDTSANDCEIDVSGLPGGKKCSFTLAGVSLRGKHSYTSVSGRFETPDIADGAMPDTWKESEKQERDSEDDSEETTRAEKKTSAAERTEADTDPETENHSSEEAKDSSAESE</sequence>
<feature type="compositionally biased region" description="Acidic residues" evidence="1">
    <location>
        <begin position="300"/>
        <end position="319"/>
    </location>
</feature>
<feature type="region of interest" description="Disordered" evidence="1">
    <location>
        <begin position="297"/>
        <end position="352"/>
    </location>
</feature>
<dbReference type="InterPro" id="IPR055431">
    <property type="entry name" value="RsgI_M"/>
</dbReference>
<protein>
    <recommendedName>
        <fullName evidence="3">Anti-sigma factor RsgI-like middle domain-containing protein</fullName>
    </recommendedName>
</protein>
<dbReference type="EMBL" id="FOZC01000001">
    <property type="protein sequence ID" value="SFR64032.1"/>
    <property type="molecule type" value="Genomic_DNA"/>
</dbReference>
<keyword evidence="2" id="KW-0472">Membrane</keyword>
<accession>A0A1I6IBA7</accession>
<evidence type="ECO:0000256" key="2">
    <source>
        <dbReference type="SAM" id="Phobius"/>
    </source>
</evidence>